<keyword evidence="1" id="KW-1133">Transmembrane helix</keyword>
<proteinExistence type="predicted"/>
<keyword evidence="1" id="KW-0472">Membrane</keyword>
<dbReference type="AlphaFoldDB" id="A0A4C1VZA3"/>
<reference evidence="2 3" key="1">
    <citation type="journal article" date="2019" name="Commun. Biol.">
        <title>The bagworm genome reveals a unique fibroin gene that provides high tensile strength.</title>
        <authorList>
            <person name="Kono N."/>
            <person name="Nakamura H."/>
            <person name="Ohtoshi R."/>
            <person name="Tomita M."/>
            <person name="Numata K."/>
            <person name="Arakawa K."/>
        </authorList>
    </citation>
    <scope>NUCLEOTIDE SEQUENCE [LARGE SCALE GENOMIC DNA]</scope>
</reference>
<keyword evidence="1" id="KW-0812">Transmembrane</keyword>
<feature type="transmembrane region" description="Helical" evidence="1">
    <location>
        <begin position="130"/>
        <end position="149"/>
    </location>
</feature>
<sequence length="185" mass="20585">MRPSEGEDVLRVSVSPYVTAFFSLTTAAICFLHLLKPLAYIIEPHRISRVKETNILTEPSKTTGSARHIATSPEAREEDFFIAGAHEHAAARPFNRGGPSPVARRAASPRQMPPPGVCAAGLLVLRRKKLLMSFFSYLSIVVNVSYTFWYRHPLCTPIFICPTSEARPANIEISESFQLAFQELL</sequence>
<accession>A0A4C1VZA3</accession>
<dbReference type="Proteomes" id="UP000299102">
    <property type="component" value="Unassembled WGS sequence"/>
</dbReference>
<dbReference type="EMBL" id="BGZK01000444">
    <property type="protein sequence ID" value="GBP43920.1"/>
    <property type="molecule type" value="Genomic_DNA"/>
</dbReference>
<gene>
    <name evidence="2" type="ORF">EVAR_41777_1</name>
</gene>
<name>A0A4C1VZA3_EUMVA</name>
<comment type="caution">
    <text evidence="2">The sequence shown here is derived from an EMBL/GenBank/DDBJ whole genome shotgun (WGS) entry which is preliminary data.</text>
</comment>
<organism evidence="2 3">
    <name type="scientific">Eumeta variegata</name>
    <name type="common">Bagworm moth</name>
    <name type="synonym">Eumeta japonica</name>
    <dbReference type="NCBI Taxonomy" id="151549"/>
    <lineage>
        <taxon>Eukaryota</taxon>
        <taxon>Metazoa</taxon>
        <taxon>Ecdysozoa</taxon>
        <taxon>Arthropoda</taxon>
        <taxon>Hexapoda</taxon>
        <taxon>Insecta</taxon>
        <taxon>Pterygota</taxon>
        <taxon>Neoptera</taxon>
        <taxon>Endopterygota</taxon>
        <taxon>Lepidoptera</taxon>
        <taxon>Glossata</taxon>
        <taxon>Ditrysia</taxon>
        <taxon>Tineoidea</taxon>
        <taxon>Psychidae</taxon>
        <taxon>Oiketicinae</taxon>
        <taxon>Eumeta</taxon>
    </lineage>
</organism>
<evidence type="ECO:0000313" key="2">
    <source>
        <dbReference type="EMBL" id="GBP43920.1"/>
    </source>
</evidence>
<evidence type="ECO:0000256" key="1">
    <source>
        <dbReference type="SAM" id="Phobius"/>
    </source>
</evidence>
<feature type="transmembrane region" description="Helical" evidence="1">
    <location>
        <begin position="20"/>
        <end position="42"/>
    </location>
</feature>
<keyword evidence="3" id="KW-1185">Reference proteome</keyword>
<protein>
    <submittedName>
        <fullName evidence="2">Uncharacterized protein</fullName>
    </submittedName>
</protein>
<evidence type="ECO:0000313" key="3">
    <source>
        <dbReference type="Proteomes" id="UP000299102"/>
    </source>
</evidence>